<organism evidence="11 12">
    <name type="scientific">Polypterus senegalus</name>
    <name type="common">Senegal bichir</name>
    <dbReference type="NCBI Taxonomy" id="55291"/>
    <lineage>
        <taxon>Eukaryota</taxon>
        <taxon>Metazoa</taxon>
        <taxon>Chordata</taxon>
        <taxon>Craniata</taxon>
        <taxon>Vertebrata</taxon>
        <taxon>Euteleostomi</taxon>
        <taxon>Actinopterygii</taxon>
        <taxon>Polypteriformes</taxon>
        <taxon>Polypteridae</taxon>
        <taxon>Polypterus</taxon>
    </lineage>
</organism>
<evidence type="ECO:0000256" key="1">
    <source>
        <dbReference type="ARBA" id="ARBA00004239"/>
    </source>
</evidence>
<keyword evidence="2 9" id="KW-0645">Protease</keyword>
<dbReference type="PROSITE" id="PS00134">
    <property type="entry name" value="TRYPSIN_HIS"/>
    <property type="match status" value="1"/>
</dbReference>
<evidence type="ECO:0000313" key="11">
    <source>
        <dbReference type="EMBL" id="KAG2466476.1"/>
    </source>
</evidence>
<proteinExistence type="predicted"/>
<keyword evidence="5 9" id="KW-0720">Serine protease</keyword>
<dbReference type="InterPro" id="IPR009003">
    <property type="entry name" value="Peptidase_S1_PA"/>
</dbReference>
<dbReference type="GO" id="GO:0004252">
    <property type="term" value="F:serine-type endopeptidase activity"/>
    <property type="evidence" value="ECO:0007669"/>
    <property type="project" value="UniProtKB-EC"/>
</dbReference>
<keyword evidence="12" id="KW-1185">Reference proteome</keyword>
<dbReference type="GO" id="GO:0006508">
    <property type="term" value="P:proteolysis"/>
    <property type="evidence" value="ECO:0007669"/>
    <property type="project" value="UniProtKB-KW"/>
</dbReference>
<evidence type="ECO:0000256" key="5">
    <source>
        <dbReference type="ARBA" id="ARBA00022825"/>
    </source>
</evidence>
<accession>A0A8X7XE17</accession>
<dbReference type="CDD" id="cd00190">
    <property type="entry name" value="Tryp_SPc"/>
    <property type="match status" value="1"/>
</dbReference>
<evidence type="ECO:0000256" key="4">
    <source>
        <dbReference type="ARBA" id="ARBA00022801"/>
    </source>
</evidence>
<dbReference type="InterPro" id="IPR001254">
    <property type="entry name" value="Trypsin_dom"/>
</dbReference>
<dbReference type="InterPro" id="IPR050127">
    <property type="entry name" value="Serine_Proteases_S1"/>
</dbReference>
<keyword evidence="6" id="KW-1015">Disulfide bond</keyword>
<dbReference type="InterPro" id="IPR001314">
    <property type="entry name" value="Peptidase_S1A"/>
</dbReference>
<name>A0A8X7XE17_POLSE</name>
<dbReference type="Proteomes" id="UP000886611">
    <property type="component" value="Unassembled WGS sequence"/>
</dbReference>
<feature type="non-terminal residue" evidence="11">
    <location>
        <position position="1"/>
    </location>
</feature>
<evidence type="ECO:0000313" key="12">
    <source>
        <dbReference type="Proteomes" id="UP000886611"/>
    </source>
</evidence>
<dbReference type="PROSITE" id="PS00135">
    <property type="entry name" value="TRYPSIN_SER"/>
    <property type="match status" value="1"/>
</dbReference>
<keyword evidence="3" id="KW-0732">Signal</keyword>
<evidence type="ECO:0000259" key="10">
    <source>
        <dbReference type="PROSITE" id="PS50240"/>
    </source>
</evidence>
<dbReference type="FunFam" id="2.40.10.10:FF:000120">
    <property type="entry name" value="Putative serine protease"/>
    <property type="match status" value="1"/>
</dbReference>
<evidence type="ECO:0000256" key="2">
    <source>
        <dbReference type="ARBA" id="ARBA00022670"/>
    </source>
</evidence>
<evidence type="ECO:0000256" key="3">
    <source>
        <dbReference type="ARBA" id="ARBA00022729"/>
    </source>
</evidence>
<dbReference type="Gene3D" id="2.40.10.10">
    <property type="entry name" value="Trypsin-like serine proteases"/>
    <property type="match status" value="1"/>
</dbReference>
<dbReference type="AlphaFoldDB" id="A0A8X7XE17"/>
<dbReference type="EMBL" id="JAATIS010001241">
    <property type="protein sequence ID" value="KAG2466476.1"/>
    <property type="molecule type" value="Genomic_DNA"/>
</dbReference>
<dbReference type="InterPro" id="IPR043504">
    <property type="entry name" value="Peptidase_S1_PA_chymotrypsin"/>
</dbReference>
<protein>
    <recommendedName>
        <fullName evidence="8">trypsin</fullName>
        <ecNumber evidence="8">3.4.21.4</ecNumber>
    </recommendedName>
</protein>
<dbReference type="PROSITE" id="PS50240">
    <property type="entry name" value="TRYPSIN_DOM"/>
    <property type="match status" value="1"/>
</dbReference>
<comment type="caution">
    <text evidence="11">The sequence shown here is derived from an EMBL/GenBank/DDBJ whole genome shotgun (WGS) entry which is preliminary data.</text>
</comment>
<evidence type="ECO:0000256" key="6">
    <source>
        <dbReference type="ARBA" id="ARBA00023157"/>
    </source>
</evidence>
<evidence type="ECO:0000256" key="9">
    <source>
        <dbReference type="RuleBase" id="RU363034"/>
    </source>
</evidence>
<dbReference type="PANTHER" id="PTHR24264:SF83">
    <property type="entry name" value="COMPLEMENT FACTOR I"/>
    <property type="match status" value="1"/>
</dbReference>
<comment type="catalytic activity">
    <reaction evidence="7">
        <text>Preferential cleavage: Arg-|-Xaa, Lys-|-Xaa.</text>
        <dbReference type="EC" id="3.4.21.4"/>
    </reaction>
</comment>
<evidence type="ECO:0000256" key="7">
    <source>
        <dbReference type="ARBA" id="ARBA00036320"/>
    </source>
</evidence>
<dbReference type="SUPFAM" id="SSF50494">
    <property type="entry name" value="Trypsin-like serine proteases"/>
    <property type="match status" value="1"/>
</dbReference>
<reference evidence="11 12" key="1">
    <citation type="journal article" date="2021" name="Cell">
        <title>Tracing the genetic footprints of vertebrate landing in non-teleost ray-finned fishes.</title>
        <authorList>
            <person name="Bi X."/>
            <person name="Wang K."/>
            <person name="Yang L."/>
            <person name="Pan H."/>
            <person name="Jiang H."/>
            <person name="Wei Q."/>
            <person name="Fang M."/>
            <person name="Yu H."/>
            <person name="Zhu C."/>
            <person name="Cai Y."/>
            <person name="He Y."/>
            <person name="Gan X."/>
            <person name="Zeng H."/>
            <person name="Yu D."/>
            <person name="Zhu Y."/>
            <person name="Jiang H."/>
            <person name="Qiu Q."/>
            <person name="Yang H."/>
            <person name="Zhang Y.E."/>
            <person name="Wang W."/>
            <person name="Zhu M."/>
            <person name="He S."/>
            <person name="Zhang G."/>
        </authorList>
    </citation>
    <scope>NUCLEOTIDE SEQUENCE [LARGE SCALE GENOMIC DNA]</scope>
    <source>
        <strain evidence="11">Bchr_013</strain>
    </source>
</reference>
<comment type="subcellular location">
    <subcellularLocation>
        <location evidence="1">Secreted</location>
        <location evidence="1">Extracellular space</location>
    </subcellularLocation>
</comment>
<dbReference type="InterPro" id="IPR033116">
    <property type="entry name" value="TRYPSIN_SER"/>
</dbReference>
<dbReference type="GO" id="GO:0005615">
    <property type="term" value="C:extracellular space"/>
    <property type="evidence" value="ECO:0007669"/>
    <property type="project" value="TreeGrafter"/>
</dbReference>
<evidence type="ECO:0000256" key="8">
    <source>
        <dbReference type="ARBA" id="ARBA00038868"/>
    </source>
</evidence>
<dbReference type="InterPro" id="IPR018114">
    <property type="entry name" value="TRYPSIN_HIS"/>
</dbReference>
<dbReference type="PANTHER" id="PTHR24264">
    <property type="entry name" value="TRYPSIN-RELATED"/>
    <property type="match status" value="1"/>
</dbReference>
<dbReference type="PRINTS" id="PR00722">
    <property type="entry name" value="CHYMOTRYPSIN"/>
</dbReference>
<feature type="non-terminal residue" evidence="11">
    <location>
        <position position="344"/>
    </location>
</feature>
<gene>
    <name evidence="11" type="primary">Cfi_0</name>
    <name evidence="11" type="ORF">GTO96_0020238</name>
</gene>
<dbReference type="EC" id="3.4.21.4" evidence="8"/>
<feature type="domain" description="Peptidase S1" evidence="10">
    <location>
        <begin position="104"/>
        <end position="335"/>
    </location>
</feature>
<dbReference type="Pfam" id="PF00089">
    <property type="entry name" value="Trypsin"/>
    <property type="match status" value="1"/>
</dbReference>
<dbReference type="SMART" id="SM00020">
    <property type="entry name" value="Tryp_SPc"/>
    <property type="match status" value="1"/>
</dbReference>
<keyword evidence="4 9" id="KW-0378">Hydrolase</keyword>
<sequence>MPASRSSDRFCLQVGMASYISAFSAAHWLNTLQCKILEAFHSLVSPNRRLRMTDVLKRLFVFLSGSHSLQAISNVTEEIVATRNAISSLTCGVRKADPVRVKRLLGGVVALKVPWQVGIDDQNEVYCGGIYIGGCWVLTAAHCVRPKPELYRVKLGMWNSLRSDANTDSLPAETVIIHEDFNPSTYENDIALIKFKNVYKNKECIRENKFVAPVCIPWSEYQFKPGHKCIISGWGRAEAYKRVYILNVATIEIIGNCSGIYGKRYFKGMECAGTFDGTVDTCQGDSGGPLVCTDDSGVAYVWGIVSWGEKCGVANYPGVYTKVAYYYEWISYHVGRSSISRYNI</sequence>